<protein>
    <recommendedName>
        <fullName evidence="4">Lipoprotein</fullName>
    </recommendedName>
</protein>
<dbReference type="AlphaFoldDB" id="A0AAP6JH22"/>
<dbReference type="PROSITE" id="PS51257">
    <property type="entry name" value="PROKAR_LIPOPROTEIN"/>
    <property type="match status" value="1"/>
</dbReference>
<dbReference type="RefSeq" id="WP_346053202.1">
    <property type="nucleotide sequence ID" value="NZ_JAYGII010000051.1"/>
</dbReference>
<evidence type="ECO:0000313" key="2">
    <source>
        <dbReference type="EMBL" id="MEA5446723.1"/>
    </source>
</evidence>
<organism evidence="2 3">
    <name type="scientific">Natronospira elongata</name>
    <dbReference type="NCBI Taxonomy" id="3110268"/>
    <lineage>
        <taxon>Bacteria</taxon>
        <taxon>Pseudomonadati</taxon>
        <taxon>Pseudomonadota</taxon>
        <taxon>Gammaproteobacteria</taxon>
        <taxon>Natronospirales</taxon>
        <taxon>Natronospiraceae</taxon>
        <taxon>Natronospira</taxon>
    </lineage>
</organism>
<keyword evidence="1" id="KW-0732">Signal</keyword>
<dbReference type="EMBL" id="JAYGII010000051">
    <property type="protein sequence ID" value="MEA5446723.1"/>
    <property type="molecule type" value="Genomic_DNA"/>
</dbReference>
<dbReference type="Proteomes" id="UP001302316">
    <property type="component" value="Unassembled WGS sequence"/>
</dbReference>
<evidence type="ECO:0008006" key="4">
    <source>
        <dbReference type="Google" id="ProtNLM"/>
    </source>
</evidence>
<gene>
    <name evidence="2" type="ORF">VCB98_12925</name>
</gene>
<evidence type="ECO:0000313" key="3">
    <source>
        <dbReference type="Proteomes" id="UP001302316"/>
    </source>
</evidence>
<keyword evidence="3" id="KW-1185">Reference proteome</keyword>
<feature type="chain" id="PRO_5042903745" description="Lipoprotein" evidence="1">
    <location>
        <begin position="26"/>
        <end position="181"/>
    </location>
</feature>
<accession>A0AAP6JH22</accession>
<name>A0AAP6JH22_9GAMM</name>
<feature type="signal peptide" evidence="1">
    <location>
        <begin position="1"/>
        <end position="25"/>
    </location>
</feature>
<evidence type="ECO:0000256" key="1">
    <source>
        <dbReference type="SAM" id="SignalP"/>
    </source>
</evidence>
<reference evidence="2 3" key="1">
    <citation type="submission" date="2023-12" db="EMBL/GenBank/DDBJ databases">
        <title>Whole-genome sequencing of halo(alkali)philic microorganisms from hypersaline lakes.</title>
        <authorList>
            <person name="Sorokin D.Y."/>
            <person name="Merkel A.Y."/>
            <person name="Messina E."/>
            <person name="Yakimov M."/>
        </authorList>
    </citation>
    <scope>NUCLEOTIDE SEQUENCE [LARGE SCALE GENOMIC DNA]</scope>
    <source>
        <strain evidence="2 3">AB-CW1</strain>
    </source>
</reference>
<comment type="caution">
    <text evidence="2">The sequence shown here is derived from an EMBL/GenBank/DDBJ whole genome shotgun (WGS) entry which is preliminary data.</text>
</comment>
<proteinExistence type="predicted"/>
<sequence>MSQQIKFQLPSVAALIVLIAGCSSTAPTVDDRGYVALSGQPSITFQTSGWSYTNTENPFILTPDYLTNAMVGFSRLEPGQPILRGGPPVPDQINDNTIKQAFEHKLENQNNLGIETKNIGSYSVVIASYEDEEKYRQEYGFELGGVLLHVIVVANHGQYARDAEQVARTAIESMVQNASRR</sequence>